<dbReference type="GO" id="GO:0003677">
    <property type="term" value="F:DNA binding"/>
    <property type="evidence" value="ECO:0007669"/>
    <property type="project" value="UniProtKB-KW"/>
</dbReference>
<dbReference type="AlphaFoldDB" id="A0A495JHR7"/>
<organism evidence="7 8">
    <name type="scientific">Micromonospora pisi</name>
    <dbReference type="NCBI Taxonomy" id="589240"/>
    <lineage>
        <taxon>Bacteria</taxon>
        <taxon>Bacillati</taxon>
        <taxon>Actinomycetota</taxon>
        <taxon>Actinomycetes</taxon>
        <taxon>Micromonosporales</taxon>
        <taxon>Micromonosporaceae</taxon>
        <taxon>Micromonospora</taxon>
    </lineage>
</organism>
<name>A0A495JHR7_9ACTN</name>
<keyword evidence="2" id="KW-0805">Transcription regulation</keyword>
<dbReference type="GO" id="GO:0006352">
    <property type="term" value="P:DNA-templated transcription initiation"/>
    <property type="evidence" value="ECO:0007669"/>
    <property type="project" value="InterPro"/>
</dbReference>
<evidence type="ECO:0000256" key="3">
    <source>
        <dbReference type="ARBA" id="ARBA00023082"/>
    </source>
</evidence>
<proteinExistence type="inferred from homology"/>
<evidence type="ECO:0000313" key="8">
    <source>
        <dbReference type="Proteomes" id="UP000277671"/>
    </source>
</evidence>
<dbReference type="InterPro" id="IPR039425">
    <property type="entry name" value="RNA_pol_sigma-70-like"/>
</dbReference>
<keyword evidence="3" id="KW-0731">Sigma factor</keyword>
<evidence type="ECO:0000256" key="1">
    <source>
        <dbReference type="ARBA" id="ARBA00010641"/>
    </source>
</evidence>
<dbReference type="Gene3D" id="1.10.10.10">
    <property type="entry name" value="Winged helix-like DNA-binding domain superfamily/Winged helix DNA-binding domain"/>
    <property type="match status" value="1"/>
</dbReference>
<evidence type="ECO:0000256" key="4">
    <source>
        <dbReference type="ARBA" id="ARBA00023125"/>
    </source>
</evidence>
<keyword evidence="8" id="KW-1185">Reference proteome</keyword>
<dbReference type="PANTHER" id="PTHR43133">
    <property type="entry name" value="RNA POLYMERASE ECF-TYPE SIGMA FACTO"/>
    <property type="match status" value="1"/>
</dbReference>
<accession>A0A495JHR7</accession>
<dbReference type="SUPFAM" id="SSF88946">
    <property type="entry name" value="Sigma2 domain of RNA polymerase sigma factors"/>
    <property type="match status" value="1"/>
</dbReference>
<sequence>MDDQIWFTEMFGRHYSTICRFVGYKSVGLDVEDVAADVFLLAWNKRDTVRDRENPLPWLLKVASNHVSNRVRAKRTQNGYVAEHGPPLVAQTTPDHAERVVRGMRFDDALAKLPEQDRITIFLLVHCDLTQTEAAKVMGCSRLAMTMRVKRLRDQALRHSRGADHDRHPLIELVGGREW</sequence>
<dbReference type="PANTHER" id="PTHR43133:SF8">
    <property type="entry name" value="RNA POLYMERASE SIGMA FACTOR HI_1459-RELATED"/>
    <property type="match status" value="1"/>
</dbReference>
<dbReference type="RefSeq" id="WP_147456999.1">
    <property type="nucleotide sequence ID" value="NZ_RBKT01000001.1"/>
</dbReference>
<dbReference type="Pfam" id="PF04542">
    <property type="entry name" value="Sigma70_r2"/>
    <property type="match status" value="1"/>
</dbReference>
<feature type="domain" description="RNA polymerase sigma-70 region 2" evidence="6">
    <location>
        <begin position="12"/>
        <end position="75"/>
    </location>
</feature>
<dbReference type="InterPro" id="IPR013324">
    <property type="entry name" value="RNA_pol_sigma_r3/r4-like"/>
</dbReference>
<protein>
    <submittedName>
        <fullName evidence="7">RNA polymerase sigma-70 factor (ECF subfamily)</fullName>
    </submittedName>
</protein>
<evidence type="ECO:0000256" key="2">
    <source>
        <dbReference type="ARBA" id="ARBA00023015"/>
    </source>
</evidence>
<dbReference type="InterPro" id="IPR007627">
    <property type="entry name" value="RNA_pol_sigma70_r2"/>
</dbReference>
<keyword evidence="4" id="KW-0238">DNA-binding</keyword>
<dbReference type="InterPro" id="IPR013325">
    <property type="entry name" value="RNA_pol_sigma_r2"/>
</dbReference>
<evidence type="ECO:0000256" key="5">
    <source>
        <dbReference type="ARBA" id="ARBA00023163"/>
    </source>
</evidence>
<dbReference type="SUPFAM" id="SSF88659">
    <property type="entry name" value="Sigma3 and sigma4 domains of RNA polymerase sigma factors"/>
    <property type="match status" value="1"/>
</dbReference>
<dbReference type="InterPro" id="IPR036388">
    <property type="entry name" value="WH-like_DNA-bd_sf"/>
</dbReference>
<gene>
    <name evidence="7" type="ORF">BDK92_2760</name>
</gene>
<evidence type="ECO:0000259" key="6">
    <source>
        <dbReference type="Pfam" id="PF04542"/>
    </source>
</evidence>
<dbReference type="Proteomes" id="UP000277671">
    <property type="component" value="Unassembled WGS sequence"/>
</dbReference>
<reference evidence="7 8" key="1">
    <citation type="submission" date="2018-10" db="EMBL/GenBank/DDBJ databases">
        <title>Sequencing the genomes of 1000 actinobacteria strains.</title>
        <authorList>
            <person name="Klenk H.-P."/>
        </authorList>
    </citation>
    <scope>NUCLEOTIDE SEQUENCE [LARGE SCALE GENOMIC DNA]</scope>
    <source>
        <strain evidence="7 8">DSM 45175</strain>
    </source>
</reference>
<dbReference type="NCBIfam" id="TIGR02937">
    <property type="entry name" value="sigma70-ECF"/>
    <property type="match status" value="1"/>
</dbReference>
<comment type="caution">
    <text evidence="7">The sequence shown here is derived from an EMBL/GenBank/DDBJ whole genome shotgun (WGS) entry which is preliminary data.</text>
</comment>
<dbReference type="InterPro" id="IPR014284">
    <property type="entry name" value="RNA_pol_sigma-70_dom"/>
</dbReference>
<evidence type="ECO:0000313" key="7">
    <source>
        <dbReference type="EMBL" id="RKR88433.1"/>
    </source>
</evidence>
<dbReference type="GO" id="GO:0016987">
    <property type="term" value="F:sigma factor activity"/>
    <property type="evidence" value="ECO:0007669"/>
    <property type="project" value="UniProtKB-KW"/>
</dbReference>
<comment type="similarity">
    <text evidence="1">Belongs to the sigma-70 factor family. ECF subfamily.</text>
</comment>
<dbReference type="Gene3D" id="1.10.1740.10">
    <property type="match status" value="1"/>
</dbReference>
<dbReference type="OrthoDB" id="3747638at2"/>
<dbReference type="EMBL" id="RBKT01000001">
    <property type="protein sequence ID" value="RKR88433.1"/>
    <property type="molecule type" value="Genomic_DNA"/>
</dbReference>
<keyword evidence="5" id="KW-0804">Transcription</keyword>